<dbReference type="Proteomes" id="UP000250070">
    <property type="component" value="Unassembled WGS sequence"/>
</dbReference>
<proteinExistence type="predicted"/>
<evidence type="ECO:0000256" key="1">
    <source>
        <dbReference type="SAM" id="Phobius"/>
    </source>
</evidence>
<accession>A0A2X1Y4B1</accession>
<feature type="transmembrane region" description="Helical" evidence="1">
    <location>
        <begin position="6"/>
        <end position="29"/>
    </location>
</feature>
<organism evidence="2 3">
    <name type="scientific">Peptoniphilus harei</name>
    <dbReference type="NCBI Taxonomy" id="54005"/>
    <lineage>
        <taxon>Bacteria</taxon>
        <taxon>Bacillati</taxon>
        <taxon>Bacillota</taxon>
        <taxon>Tissierellia</taxon>
        <taxon>Tissierellales</taxon>
        <taxon>Peptoniphilaceae</taxon>
        <taxon>Peptoniphilus</taxon>
    </lineage>
</organism>
<sequence length="252" mass="29857">MKMCENIFYFLKLHGFCFLIIVSLIIFIFCKSKKKDSEEKCKSKPICDFIESYCIYIFTLIISILILFIFLYYNSNILKLIPDNKIGESLGLIMSALITVTGVFVGFYFNKKQTYKEIVTRERIEWLHKMQKALAEFLAITSNPKVTNRFKDKKDRARELYYLIISNLNVKEDKEKKKKNENKNERDAVELLYNYANLKGLNVELNFVKDEDSEENKDSNDTKSIDELRKEIISKYTEIFNKTWNRIKNEAD</sequence>
<gene>
    <name evidence="2" type="ORF">NCTC13076_01252</name>
</gene>
<dbReference type="EMBL" id="UATM01000032">
    <property type="protein sequence ID" value="SPY48014.1"/>
    <property type="molecule type" value="Genomic_DNA"/>
</dbReference>
<dbReference type="AlphaFoldDB" id="A0A2X1Y4B1"/>
<keyword evidence="1" id="KW-1133">Transmembrane helix</keyword>
<feature type="transmembrane region" description="Helical" evidence="1">
    <location>
        <begin position="50"/>
        <end position="72"/>
    </location>
</feature>
<keyword evidence="1" id="KW-0812">Transmembrane</keyword>
<protein>
    <submittedName>
        <fullName evidence="2">Uncharacterized protein</fullName>
    </submittedName>
</protein>
<evidence type="ECO:0000313" key="2">
    <source>
        <dbReference type="EMBL" id="SPY48014.1"/>
    </source>
</evidence>
<reference evidence="2 3" key="1">
    <citation type="submission" date="2018-06" db="EMBL/GenBank/DDBJ databases">
        <authorList>
            <consortium name="Pathogen Informatics"/>
            <person name="Doyle S."/>
        </authorList>
    </citation>
    <scope>NUCLEOTIDE SEQUENCE [LARGE SCALE GENOMIC DNA]</scope>
    <source>
        <strain evidence="2 3">NCTC13076</strain>
    </source>
</reference>
<name>A0A2X1Y4B1_9FIRM</name>
<feature type="transmembrane region" description="Helical" evidence="1">
    <location>
        <begin position="92"/>
        <end position="109"/>
    </location>
</feature>
<evidence type="ECO:0000313" key="3">
    <source>
        <dbReference type="Proteomes" id="UP000250070"/>
    </source>
</evidence>
<keyword evidence="1" id="KW-0472">Membrane</keyword>